<keyword evidence="7" id="KW-1185">Reference proteome</keyword>
<accession>A0ABP1RNL3</accession>
<feature type="region of interest" description="Disordered" evidence="4">
    <location>
        <begin position="1106"/>
        <end position="1131"/>
    </location>
</feature>
<dbReference type="EC" id="3.1.4.-" evidence="3"/>
<feature type="compositionally biased region" description="Low complexity" evidence="4">
    <location>
        <begin position="1112"/>
        <end position="1131"/>
    </location>
</feature>
<dbReference type="Proteomes" id="UP001642540">
    <property type="component" value="Unassembled WGS sequence"/>
</dbReference>
<organism evidence="6 7">
    <name type="scientific">Orchesella dallaii</name>
    <dbReference type="NCBI Taxonomy" id="48710"/>
    <lineage>
        <taxon>Eukaryota</taxon>
        <taxon>Metazoa</taxon>
        <taxon>Ecdysozoa</taxon>
        <taxon>Arthropoda</taxon>
        <taxon>Hexapoda</taxon>
        <taxon>Collembola</taxon>
        <taxon>Entomobryomorpha</taxon>
        <taxon>Entomobryoidea</taxon>
        <taxon>Orchesellidae</taxon>
        <taxon>Orchesellinae</taxon>
        <taxon>Orchesella</taxon>
    </lineage>
</organism>
<evidence type="ECO:0000259" key="5">
    <source>
        <dbReference type="PROSITE" id="PS51845"/>
    </source>
</evidence>
<feature type="region of interest" description="Disordered" evidence="4">
    <location>
        <begin position="785"/>
        <end position="833"/>
    </location>
</feature>
<dbReference type="Pfam" id="PF00233">
    <property type="entry name" value="PDEase_I"/>
    <property type="match status" value="1"/>
</dbReference>
<feature type="region of interest" description="Disordered" evidence="4">
    <location>
        <begin position="628"/>
        <end position="682"/>
    </location>
</feature>
<comment type="cofactor">
    <cofactor evidence="3">
        <name>a divalent metal cation</name>
        <dbReference type="ChEBI" id="CHEBI:60240"/>
    </cofactor>
    <text evidence="3">Binds 2 divalent metal cations per subunit. Site 1 may preferentially bind zinc ions, while site 2 has a preference for magnesium and/or manganese ions.</text>
</comment>
<keyword evidence="1 3" id="KW-0479">Metal-binding</keyword>
<feature type="region of interest" description="Disordered" evidence="4">
    <location>
        <begin position="1041"/>
        <end position="1072"/>
    </location>
</feature>
<dbReference type="SMART" id="SM00471">
    <property type="entry name" value="HDc"/>
    <property type="match status" value="1"/>
</dbReference>
<evidence type="ECO:0000313" key="7">
    <source>
        <dbReference type="Proteomes" id="UP001642540"/>
    </source>
</evidence>
<dbReference type="InterPro" id="IPR002073">
    <property type="entry name" value="PDEase_catalytic_dom"/>
</dbReference>
<comment type="caution">
    <text evidence="6">The sequence shown here is derived from an EMBL/GenBank/DDBJ whole genome shotgun (WGS) entry which is preliminary data.</text>
</comment>
<gene>
    <name evidence="6" type="ORF">ODALV1_LOCUS24215</name>
</gene>
<dbReference type="EMBL" id="CAXLJM020000088">
    <property type="protein sequence ID" value="CAL8131514.1"/>
    <property type="molecule type" value="Genomic_DNA"/>
</dbReference>
<dbReference type="InterPro" id="IPR023174">
    <property type="entry name" value="PDEase_CS"/>
</dbReference>
<feature type="compositionally biased region" description="Gly residues" evidence="4">
    <location>
        <begin position="804"/>
        <end position="829"/>
    </location>
</feature>
<feature type="region of interest" description="Disordered" evidence="4">
    <location>
        <begin position="865"/>
        <end position="888"/>
    </location>
</feature>
<dbReference type="InterPro" id="IPR003607">
    <property type="entry name" value="HD/PDEase_dom"/>
</dbReference>
<evidence type="ECO:0000256" key="3">
    <source>
        <dbReference type="RuleBase" id="RU363067"/>
    </source>
</evidence>
<dbReference type="PRINTS" id="PR00387">
    <property type="entry name" value="PDIESTERASE1"/>
</dbReference>
<keyword evidence="2 3" id="KW-0378">Hydrolase</keyword>
<reference evidence="6 7" key="1">
    <citation type="submission" date="2024-08" db="EMBL/GenBank/DDBJ databases">
        <authorList>
            <person name="Cucini C."/>
            <person name="Frati F."/>
        </authorList>
    </citation>
    <scope>NUCLEOTIDE SEQUENCE [LARGE SCALE GENOMIC DNA]</scope>
</reference>
<dbReference type="InterPro" id="IPR036971">
    <property type="entry name" value="PDEase_catalytic_dom_sf"/>
</dbReference>
<feature type="region of interest" description="Disordered" evidence="4">
    <location>
        <begin position="503"/>
        <end position="523"/>
    </location>
</feature>
<dbReference type="InterPro" id="IPR023088">
    <property type="entry name" value="PDEase"/>
</dbReference>
<feature type="compositionally biased region" description="Polar residues" evidence="4">
    <location>
        <begin position="1041"/>
        <end position="1062"/>
    </location>
</feature>
<dbReference type="SUPFAM" id="SSF109604">
    <property type="entry name" value="HD-domain/PDEase-like"/>
    <property type="match status" value="1"/>
</dbReference>
<feature type="region of interest" description="Disordered" evidence="4">
    <location>
        <begin position="691"/>
        <end position="710"/>
    </location>
</feature>
<feature type="region of interest" description="Disordered" evidence="4">
    <location>
        <begin position="930"/>
        <end position="958"/>
    </location>
</feature>
<evidence type="ECO:0000256" key="1">
    <source>
        <dbReference type="ARBA" id="ARBA00022723"/>
    </source>
</evidence>
<evidence type="ECO:0000256" key="4">
    <source>
        <dbReference type="SAM" id="MobiDB-lite"/>
    </source>
</evidence>
<name>A0ABP1RNL3_9HEXA</name>
<protein>
    <recommendedName>
        <fullName evidence="3">Phosphodiesterase</fullName>
        <ecNumber evidence="3">3.1.4.-</ecNumber>
    </recommendedName>
</protein>
<evidence type="ECO:0000256" key="2">
    <source>
        <dbReference type="ARBA" id="ARBA00022801"/>
    </source>
</evidence>
<dbReference type="Gene3D" id="1.10.1300.10">
    <property type="entry name" value="3'5'-cyclic nucleotide phosphodiesterase, catalytic domain"/>
    <property type="match status" value="1"/>
</dbReference>
<dbReference type="PROSITE" id="PS51845">
    <property type="entry name" value="PDEASE_I_2"/>
    <property type="match status" value="1"/>
</dbReference>
<dbReference type="PROSITE" id="PS00126">
    <property type="entry name" value="PDEASE_I_1"/>
    <property type="match status" value="1"/>
</dbReference>
<proteinExistence type="inferred from homology"/>
<feature type="compositionally biased region" description="Low complexity" evidence="4">
    <location>
        <begin position="697"/>
        <end position="707"/>
    </location>
</feature>
<comment type="similarity">
    <text evidence="3">Belongs to the cyclic nucleotide phosphodiesterase family.</text>
</comment>
<feature type="domain" description="PDEase" evidence="5">
    <location>
        <begin position="101"/>
        <end position="442"/>
    </location>
</feature>
<feature type="region of interest" description="Disordered" evidence="4">
    <location>
        <begin position="1277"/>
        <end position="1298"/>
    </location>
</feature>
<dbReference type="CDD" id="cd00077">
    <property type="entry name" value="HDc"/>
    <property type="match status" value="1"/>
</dbReference>
<feature type="region of interest" description="Disordered" evidence="4">
    <location>
        <begin position="992"/>
        <end position="1016"/>
    </location>
</feature>
<feature type="compositionally biased region" description="Basic and acidic residues" evidence="4">
    <location>
        <begin position="1002"/>
        <end position="1014"/>
    </location>
</feature>
<sequence length="1410" mass="153327">MIPFTSSMLWCSPGRFPSPQTFIIVDPPGLTFRELDKDSQSDSSTTPRPTLCITIPDTTMNEPTVEVDHHDISESEWILLETLDCRHNRPLHTGPFLTVQRRRRRRKYVRTYLFKDPTLIDDLSTYQTNFVLDRINNWAFNAFILDNVTGGRPLPTLCVHLFKSYGLIEHFKLDPVSVWKLFSIIEDGYHWRNPYHNAVHAADVTQAMHCFLQENMILEHLTPLEILCALLGAVTHDLDHPGVNQPFLIATSNHLAALYKNSSVLENHHWRSAMGCLMESGISTVLGPELVLQVEEQIKSLVLATDITRQKEFLDRLTEYLDTDTLDMTQLEVRHFVLQIALKCADICNPCRPWEISRKWSMKVCEEFFRQGDYERQLNLPVTGLCDRYSTSVPKIQTGFFEFVVRPLFTLWHRMMSTPLSTNMMENLGTNQEKWSKLLQAESAHATRTEATATEESEIPEHVLEDSDTISIGVAKIAAKVARHEDRIAANSMRTRPAVRFDPHTTVTAASDSEQSEDGEMTPETAATKTIGADFLGIPRPDGRRHSIATGLMPIPPAQLLNAVGGGFGGSSLSTCRSSSSLNVSEMVSSPTTRTVGRTVIRRESLPSANLLAGRALPSKTILHLQKLSSKGESGSTSGEVSPAESATAVASTSGVVDVGSPTAEVPPSPAKLAERSSCSSSTTDEILDFTFSLPEPGSRSSGSPRRSTLEATDLDELCPGTSILSMSPNVAHFTLQQSVEVEDQRRHLIRQQTCPVVSIHGEGGGRFDRPRFLSAAAAVSPTQLAGSSIISQHRGKNKSPETGSGGSSGGEEGAVGGSSVGHGRGSGGSSSEAIMQCGVISEEGDRASGGSSAEASPLEIYVQQFPPGADDNDGEAPRRTSSTGNLDSDQNCDADLGCCCMSSSSENCLMMKSYQSSFTNYQDHSENVEMSRAEVSSVSAPGNNLQDSSTQESSSSCNLVGESNLREKTHFHENRQSGKCYRGVEGSSCFNDNPDVDADDEHASKDEASKDQLNRNVTDIVNTQGVTRTQPPSTFTTVELGATKSSGGCSPTQDISTQTESLLEKENSEPGPDVGLEEDILPQHLVPDGVTASECGSTAVEISHTATNTMSTSRGTSTNSASSSSGSSSANMNRLATLLMWKNNRLWKSLTEEDQEENPCISDLDLEENLSPTSFYDRWNVRLTTTQPTHQGIVGARLQIRRGSAPTTTPTLACRGAQDRRSDPTQYHSSYIHCFEKNNNPGDLVGGSAYAKQAQLRRGSVPVDLMRQTMLRPILTSNSNKPQIPKTGRRGSLPTDTTVSGEASFAYKWMHVFPYSEDDTVISMKRRSSGGPELFAAAQQKMSSTVTNVRTWKAQILIEQMSSSAAAATSACGFWPGRRRGSLPVDVYIASSGSCSSESESSAGDTSDT</sequence>
<feature type="compositionally biased region" description="Low complexity" evidence="4">
    <location>
        <begin position="629"/>
        <end position="642"/>
    </location>
</feature>
<evidence type="ECO:0000313" key="6">
    <source>
        <dbReference type="EMBL" id="CAL8131514.1"/>
    </source>
</evidence>
<feature type="compositionally biased region" description="Polar residues" evidence="4">
    <location>
        <begin position="935"/>
        <end position="948"/>
    </location>
</feature>
<dbReference type="PANTHER" id="PTHR11347">
    <property type="entry name" value="CYCLIC NUCLEOTIDE PHOSPHODIESTERASE"/>
    <property type="match status" value="1"/>
</dbReference>